<dbReference type="Gene3D" id="3.80.10.10">
    <property type="entry name" value="Ribonuclease Inhibitor"/>
    <property type="match status" value="1"/>
</dbReference>
<dbReference type="InterPro" id="IPR036047">
    <property type="entry name" value="F-box-like_dom_sf"/>
</dbReference>
<feature type="domain" description="F-box" evidence="1">
    <location>
        <begin position="20"/>
        <end position="66"/>
    </location>
</feature>
<proteinExistence type="predicted"/>
<dbReference type="AlphaFoldDB" id="A0AAD7WEX1"/>
<sequence>MIASKKCQKSTPTHPSCVTSLSAFHLPQEVWTQIFLFLSDEEKGNIRASCKYFKRLIDHPSLWRRSAVVLKRVHSYSAQFWTTLRRRKTSAAVVHKAATRDWELIAARLPWLTAITVEQCPDARALAALRRFGGLRRLVIRSFHCPAGLAGALAPLRALTHLCLCELQRAPRAELIGAVSQLAGLTSLSYHEGDKPISKRTLQGMLARLPHLKQLSLKLGPVYGTLPEDYFSLPATNRDVTSEATVLGRGDPPPSGLGLTRLELLNYMDPMLSPGALVSLSSLQSLTVSYRERAVRPSSCALRTWLCKLPCLTELTVTRGYPLAVYVRLLPASLRRLCLLQLIVGDGDLRDLGKRTPGLQHLHVDPSQGDGADCRSCPPSSQLETSNCARCGSALHLNVTEWEFVGLARFQNLQQLVVLDALPGPSPALLSLIHKLQIQTNYRVQVVHSLALKDPAACFCSQY</sequence>
<evidence type="ECO:0000259" key="1">
    <source>
        <dbReference type="PROSITE" id="PS50181"/>
    </source>
</evidence>
<dbReference type="InterPro" id="IPR001810">
    <property type="entry name" value="F-box_dom"/>
</dbReference>
<evidence type="ECO:0000313" key="3">
    <source>
        <dbReference type="Proteomes" id="UP001221898"/>
    </source>
</evidence>
<reference evidence="2" key="1">
    <citation type="journal article" date="2023" name="Science">
        <title>Genome structures resolve the early diversification of teleost fishes.</title>
        <authorList>
            <person name="Parey E."/>
            <person name="Louis A."/>
            <person name="Montfort J."/>
            <person name="Bouchez O."/>
            <person name="Roques C."/>
            <person name="Iampietro C."/>
            <person name="Lluch J."/>
            <person name="Castinel A."/>
            <person name="Donnadieu C."/>
            <person name="Desvignes T."/>
            <person name="Floi Bucao C."/>
            <person name="Jouanno E."/>
            <person name="Wen M."/>
            <person name="Mejri S."/>
            <person name="Dirks R."/>
            <person name="Jansen H."/>
            <person name="Henkel C."/>
            <person name="Chen W.J."/>
            <person name="Zahm M."/>
            <person name="Cabau C."/>
            <person name="Klopp C."/>
            <person name="Thompson A.W."/>
            <person name="Robinson-Rechavi M."/>
            <person name="Braasch I."/>
            <person name="Lecointre G."/>
            <person name="Bobe J."/>
            <person name="Postlethwait J.H."/>
            <person name="Berthelot C."/>
            <person name="Roest Crollius H."/>
            <person name="Guiguen Y."/>
        </authorList>
    </citation>
    <scope>NUCLEOTIDE SEQUENCE</scope>
    <source>
        <strain evidence="2">NC1722</strain>
    </source>
</reference>
<accession>A0AAD7WEX1</accession>
<protein>
    <recommendedName>
        <fullName evidence="1">F-box domain-containing protein</fullName>
    </recommendedName>
</protein>
<dbReference type="GO" id="GO:0000209">
    <property type="term" value="P:protein polyubiquitination"/>
    <property type="evidence" value="ECO:0007669"/>
    <property type="project" value="TreeGrafter"/>
</dbReference>
<dbReference type="GO" id="GO:0019005">
    <property type="term" value="C:SCF ubiquitin ligase complex"/>
    <property type="evidence" value="ECO:0007669"/>
    <property type="project" value="TreeGrafter"/>
</dbReference>
<organism evidence="2 3">
    <name type="scientific">Aldrovandia affinis</name>
    <dbReference type="NCBI Taxonomy" id="143900"/>
    <lineage>
        <taxon>Eukaryota</taxon>
        <taxon>Metazoa</taxon>
        <taxon>Chordata</taxon>
        <taxon>Craniata</taxon>
        <taxon>Vertebrata</taxon>
        <taxon>Euteleostomi</taxon>
        <taxon>Actinopterygii</taxon>
        <taxon>Neopterygii</taxon>
        <taxon>Teleostei</taxon>
        <taxon>Notacanthiformes</taxon>
        <taxon>Halosauridae</taxon>
        <taxon>Aldrovandia</taxon>
    </lineage>
</organism>
<dbReference type="PANTHER" id="PTHR16008:SF6">
    <property type="entry name" value="SI:DKEY-12E7.1"/>
    <property type="match status" value="1"/>
</dbReference>
<dbReference type="EMBL" id="JAINUG010000128">
    <property type="protein sequence ID" value="KAJ8394273.1"/>
    <property type="molecule type" value="Genomic_DNA"/>
</dbReference>
<dbReference type="InterPro" id="IPR032675">
    <property type="entry name" value="LRR_dom_sf"/>
</dbReference>
<dbReference type="PANTHER" id="PTHR16008">
    <property type="entry name" value="F-BOX ONLY PROTEIN 4"/>
    <property type="match status" value="1"/>
</dbReference>
<comment type="caution">
    <text evidence="2">The sequence shown here is derived from an EMBL/GenBank/DDBJ whole genome shotgun (WGS) entry which is preliminary data.</text>
</comment>
<dbReference type="InterPro" id="IPR039588">
    <property type="entry name" value="FBXO4"/>
</dbReference>
<keyword evidence="3" id="KW-1185">Reference proteome</keyword>
<dbReference type="GO" id="GO:0031146">
    <property type="term" value="P:SCF-dependent proteasomal ubiquitin-dependent protein catabolic process"/>
    <property type="evidence" value="ECO:0007669"/>
    <property type="project" value="InterPro"/>
</dbReference>
<dbReference type="Proteomes" id="UP001221898">
    <property type="component" value="Unassembled WGS sequence"/>
</dbReference>
<evidence type="ECO:0000313" key="2">
    <source>
        <dbReference type="EMBL" id="KAJ8394273.1"/>
    </source>
</evidence>
<dbReference type="SUPFAM" id="SSF81383">
    <property type="entry name" value="F-box domain"/>
    <property type="match status" value="1"/>
</dbReference>
<dbReference type="Gene3D" id="1.20.1280.50">
    <property type="match status" value="1"/>
</dbReference>
<name>A0AAD7WEX1_9TELE</name>
<dbReference type="SUPFAM" id="SSF52058">
    <property type="entry name" value="L domain-like"/>
    <property type="match status" value="1"/>
</dbReference>
<dbReference type="Pfam" id="PF12937">
    <property type="entry name" value="F-box-like"/>
    <property type="match status" value="1"/>
</dbReference>
<dbReference type="PROSITE" id="PS50181">
    <property type="entry name" value="FBOX"/>
    <property type="match status" value="1"/>
</dbReference>
<gene>
    <name evidence="2" type="ORF">AAFF_G00048560</name>
</gene>